<gene>
    <name evidence="1" type="ORF">ACFOU2_22600</name>
</gene>
<keyword evidence="2" id="KW-1185">Reference proteome</keyword>
<accession>A0ABV8B883</accession>
<sequence>MEKFYLGPCSNTAGRRNEKAKQLDPLFYLIGRDEFQQAIFPILQSGEEEAIQRQQVAR</sequence>
<dbReference type="Proteomes" id="UP001595752">
    <property type="component" value="Unassembled WGS sequence"/>
</dbReference>
<reference evidence="2" key="1">
    <citation type="journal article" date="2019" name="Int. J. Syst. Evol. Microbiol.">
        <title>The Global Catalogue of Microorganisms (GCM) 10K type strain sequencing project: providing services to taxonomists for standard genome sequencing and annotation.</title>
        <authorList>
            <consortium name="The Broad Institute Genomics Platform"/>
            <consortium name="The Broad Institute Genome Sequencing Center for Infectious Disease"/>
            <person name="Wu L."/>
            <person name="Ma J."/>
        </authorList>
    </citation>
    <scope>NUCLEOTIDE SEQUENCE [LARGE SCALE GENOMIC DNA]</scope>
    <source>
        <strain evidence="2">CCUG 61889</strain>
    </source>
</reference>
<protein>
    <submittedName>
        <fullName evidence="1">Uncharacterized protein</fullName>
    </submittedName>
</protein>
<dbReference type="EMBL" id="JBHRZT010000072">
    <property type="protein sequence ID" value="MFC3886120.1"/>
    <property type="molecule type" value="Genomic_DNA"/>
</dbReference>
<evidence type="ECO:0000313" key="2">
    <source>
        <dbReference type="Proteomes" id="UP001595752"/>
    </source>
</evidence>
<organism evidence="1 2">
    <name type="scientific">Bacillus songklensis</name>
    <dbReference type="NCBI Taxonomy" id="1069116"/>
    <lineage>
        <taxon>Bacteria</taxon>
        <taxon>Bacillati</taxon>
        <taxon>Bacillota</taxon>
        <taxon>Bacilli</taxon>
        <taxon>Bacillales</taxon>
        <taxon>Bacillaceae</taxon>
        <taxon>Bacillus</taxon>
    </lineage>
</organism>
<proteinExistence type="predicted"/>
<evidence type="ECO:0000313" key="1">
    <source>
        <dbReference type="EMBL" id="MFC3886120.1"/>
    </source>
</evidence>
<name>A0ABV8B883_9BACI</name>
<comment type="caution">
    <text evidence="1">The sequence shown here is derived from an EMBL/GenBank/DDBJ whole genome shotgun (WGS) entry which is preliminary data.</text>
</comment>